<dbReference type="AlphaFoldDB" id="A0A9J5WQC9"/>
<reference evidence="2 3" key="1">
    <citation type="submission" date="2020-09" db="EMBL/GenBank/DDBJ databases">
        <title>De no assembly of potato wild relative species, Solanum commersonii.</title>
        <authorList>
            <person name="Cho K."/>
        </authorList>
    </citation>
    <scope>NUCLEOTIDE SEQUENCE [LARGE SCALE GENOMIC DNA]</scope>
    <source>
        <strain evidence="2">LZ3.2</strain>
        <tissue evidence="2">Leaf</tissue>
    </source>
</reference>
<organism evidence="2 3">
    <name type="scientific">Solanum commersonii</name>
    <name type="common">Commerson's wild potato</name>
    <name type="synonym">Commerson's nightshade</name>
    <dbReference type="NCBI Taxonomy" id="4109"/>
    <lineage>
        <taxon>Eukaryota</taxon>
        <taxon>Viridiplantae</taxon>
        <taxon>Streptophyta</taxon>
        <taxon>Embryophyta</taxon>
        <taxon>Tracheophyta</taxon>
        <taxon>Spermatophyta</taxon>
        <taxon>Magnoliopsida</taxon>
        <taxon>eudicotyledons</taxon>
        <taxon>Gunneridae</taxon>
        <taxon>Pentapetalae</taxon>
        <taxon>asterids</taxon>
        <taxon>lamiids</taxon>
        <taxon>Solanales</taxon>
        <taxon>Solanaceae</taxon>
        <taxon>Solanoideae</taxon>
        <taxon>Solaneae</taxon>
        <taxon>Solanum</taxon>
    </lineage>
</organism>
<comment type="caution">
    <text evidence="2">The sequence shown here is derived from an EMBL/GenBank/DDBJ whole genome shotgun (WGS) entry which is preliminary data.</text>
</comment>
<dbReference type="Proteomes" id="UP000824120">
    <property type="component" value="Chromosome 11"/>
</dbReference>
<gene>
    <name evidence="2" type="ORF">H5410_057260</name>
</gene>
<proteinExistence type="predicted"/>
<evidence type="ECO:0000313" key="2">
    <source>
        <dbReference type="EMBL" id="KAG5577126.1"/>
    </source>
</evidence>
<feature type="compositionally biased region" description="Basic and acidic residues" evidence="1">
    <location>
        <begin position="54"/>
        <end position="63"/>
    </location>
</feature>
<evidence type="ECO:0000256" key="1">
    <source>
        <dbReference type="SAM" id="MobiDB-lite"/>
    </source>
</evidence>
<evidence type="ECO:0000313" key="3">
    <source>
        <dbReference type="Proteomes" id="UP000824120"/>
    </source>
</evidence>
<accession>A0A9J5WQC9</accession>
<feature type="non-terminal residue" evidence="2">
    <location>
        <position position="63"/>
    </location>
</feature>
<protein>
    <submittedName>
        <fullName evidence="2">Uncharacterized protein</fullName>
    </submittedName>
</protein>
<dbReference type="EMBL" id="JACXVP010000011">
    <property type="protein sequence ID" value="KAG5577126.1"/>
    <property type="molecule type" value="Genomic_DNA"/>
</dbReference>
<name>A0A9J5WQC9_SOLCO</name>
<feature type="region of interest" description="Disordered" evidence="1">
    <location>
        <begin position="35"/>
        <end position="63"/>
    </location>
</feature>
<sequence length="63" mass="6497">MSLRVREDSYQSTECGAVALVDLLGVGVVAVSIAPSSGSKSPPLILESTCVPRQTKDSHPSGL</sequence>
<keyword evidence="3" id="KW-1185">Reference proteome</keyword>